<evidence type="ECO:0000313" key="3">
    <source>
        <dbReference type="Proteomes" id="UP000709466"/>
    </source>
</evidence>
<gene>
    <name evidence="2" type="ORF">HCZ30_13380</name>
</gene>
<protein>
    <recommendedName>
        <fullName evidence="4">Porin domain-containing protein</fullName>
    </recommendedName>
</protein>
<dbReference type="Proteomes" id="UP000709466">
    <property type="component" value="Unassembled WGS sequence"/>
</dbReference>
<reference evidence="2 3" key="1">
    <citation type="submission" date="2020-03" db="EMBL/GenBank/DDBJ databases">
        <title>Bacterial isolates of synthetic phycosphere.</title>
        <authorList>
            <person name="Fu H."/>
            <person name="Moran M.A."/>
        </authorList>
    </citation>
    <scope>NUCLEOTIDE SEQUENCE [LARGE SCALE GENOMIC DNA]</scope>
    <source>
        <strain evidence="2 3">HF1</strain>
    </source>
</reference>
<dbReference type="EMBL" id="JAATOP010000009">
    <property type="protein sequence ID" value="NIY73420.1"/>
    <property type="molecule type" value="Genomic_DNA"/>
</dbReference>
<dbReference type="RefSeq" id="WP_167638804.1">
    <property type="nucleotide sequence ID" value="NZ_JAATOP010000009.1"/>
</dbReference>
<proteinExistence type="predicted"/>
<evidence type="ECO:0008006" key="4">
    <source>
        <dbReference type="Google" id="ProtNLM"/>
    </source>
</evidence>
<keyword evidence="3" id="KW-1185">Reference proteome</keyword>
<evidence type="ECO:0000313" key="2">
    <source>
        <dbReference type="EMBL" id="NIY73420.1"/>
    </source>
</evidence>
<comment type="caution">
    <text evidence="2">The sequence shown here is derived from an EMBL/GenBank/DDBJ whole genome shotgun (WGS) entry which is preliminary data.</text>
</comment>
<feature type="signal peptide" evidence="1">
    <location>
        <begin position="1"/>
        <end position="20"/>
    </location>
</feature>
<feature type="chain" id="PRO_5046796422" description="Porin domain-containing protein" evidence="1">
    <location>
        <begin position="21"/>
        <end position="309"/>
    </location>
</feature>
<sequence>MTKTLLLATVATIASTAAFAEVTSVGATYDFDYSQFDSDAGDLTVVTGDLTYDFEYAIDAWTLGAQLNGYSLGLGTDGDIDETMTAAALTVYGAYAVTNDWTVVAGIEGVDVEGENETFYRVGAEYALNNYTFGAGVYTYDAGSDDETVPYVFADYKDGGYAATFAIAQYDETVLVNLDSAFDMGTYAGGLELMYMDDDGDSIYTLTGFGNYALNEQYTVGLEAEYGEIFDAATTSRIALVGGYDFTDTVSAKVSLGQARYEAGNDDVTAGTLGFMIDYEFGPPSVTTFDAVPSVTEYVGEFALNLGAL</sequence>
<keyword evidence="1" id="KW-0732">Signal</keyword>
<name>A0ABX0W163_9RHOB</name>
<organism evidence="2 3">
    <name type="scientific">Marivivens donghaensis</name>
    <dbReference type="NCBI Taxonomy" id="1699413"/>
    <lineage>
        <taxon>Bacteria</taxon>
        <taxon>Pseudomonadati</taxon>
        <taxon>Pseudomonadota</taxon>
        <taxon>Alphaproteobacteria</taxon>
        <taxon>Rhodobacterales</taxon>
        <taxon>Paracoccaceae</taxon>
        <taxon>Marivivens group</taxon>
        <taxon>Marivivens</taxon>
    </lineage>
</organism>
<accession>A0ABX0W163</accession>
<evidence type="ECO:0000256" key="1">
    <source>
        <dbReference type="SAM" id="SignalP"/>
    </source>
</evidence>